<gene>
    <name evidence="3" type="ORF">LVIROSA_LOCUS3935</name>
</gene>
<proteinExistence type="predicted"/>
<keyword evidence="4" id="KW-1185">Reference proteome</keyword>
<organism evidence="3 4">
    <name type="scientific">Lactuca virosa</name>
    <dbReference type="NCBI Taxonomy" id="75947"/>
    <lineage>
        <taxon>Eukaryota</taxon>
        <taxon>Viridiplantae</taxon>
        <taxon>Streptophyta</taxon>
        <taxon>Embryophyta</taxon>
        <taxon>Tracheophyta</taxon>
        <taxon>Spermatophyta</taxon>
        <taxon>Magnoliopsida</taxon>
        <taxon>eudicotyledons</taxon>
        <taxon>Gunneridae</taxon>
        <taxon>Pentapetalae</taxon>
        <taxon>asterids</taxon>
        <taxon>campanulids</taxon>
        <taxon>Asterales</taxon>
        <taxon>Asteraceae</taxon>
        <taxon>Cichorioideae</taxon>
        <taxon>Cichorieae</taxon>
        <taxon>Lactucinae</taxon>
        <taxon>Lactuca</taxon>
    </lineage>
</organism>
<dbReference type="InterPro" id="IPR005174">
    <property type="entry name" value="KIB1-4_b-propeller"/>
</dbReference>
<dbReference type="Proteomes" id="UP001157418">
    <property type="component" value="Unassembled WGS sequence"/>
</dbReference>
<evidence type="ECO:0000313" key="4">
    <source>
        <dbReference type="Proteomes" id="UP001157418"/>
    </source>
</evidence>
<dbReference type="EMBL" id="CAKMRJ010000002">
    <property type="protein sequence ID" value="CAH1416150.1"/>
    <property type="molecule type" value="Genomic_DNA"/>
</dbReference>
<feature type="domain" description="F-box" evidence="1">
    <location>
        <begin position="19"/>
        <end position="58"/>
    </location>
</feature>
<evidence type="ECO:0000259" key="2">
    <source>
        <dbReference type="Pfam" id="PF03478"/>
    </source>
</evidence>
<protein>
    <recommendedName>
        <fullName evidence="5">F-box domain-containing protein</fullName>
    </recommendedName>
</protein>
<sequence>MAIGKSMTRNRSHVDASYWSELNHDVLLLVMMQLRVVDFIAFSGFCKSWRSFAHSNKKMFMASKLPMLVWISDNPYTKECYLEDFEGRRFKTLLPNFGVRKCVGLTCGYLIFYGEKPNDFWLLNPITKHGLHFPAFPNIATNHGFKAILVFSPSIPGSGLVFVVINRYQNNGIWFSIAVMGAWGHVSSAFRIIDLHAFKGKIYALRPGGCLYEMRLSPKPKLTKLEVKNFWIPQIFHQEFISSGENLYVIDSCHYPYMVYELDFGEMKGVSREEKTIGEYAFFLSVCNRHGVAIKPESESWAVDPRSEFKSYGCFRDSIDEPQKGRFFKTRMWYFPYLCLDVDLVNE</sequence>
<evidence type="ECO:0008006" key="5">
    <source>
        <dbReference type="Google" id="ProtNLM"/>
    </source>
</evidence>
<dbReference type="SUPFAM" id="SSF81383">
    <property type="entry name" value="F-box domain"/>
    <property type="match status" value="1"/>
</dbReference>
<reference evidence="3 4" key="1">
    <citation type="submission" date="2022-01" db="EMBL/GenBank/DDBJ databases">
        <authorList>
            <person name="Xiong W."/>
            <person name="Schranz E."/>
        </authorList>
    </citation>
    <scope>NUCLEOTIDE SEQUENCE [LARGE SCALE GENOMIC DNA]</scope>
</reference>
<dbReference type="PANTHER" id="PTHR45463:SF8">
    <property type="entry name" value="OS09G0392200 PROTEIN"/>
    <property type="match status" value="1"/>
</dbReference>
<dbReference type="InterPro" id="IPR001810">
    <property type="entry name" value="F-box_dom"/>
</dbReference>
<dbReference type="AlphaFoldDB" id="A0AAU9LQG6"/>
<dbReference type="Pfam" id="PF00646">
    <property type="entry name" value="F-box"/>
    <property type="match status" value="1"/>
</dbReference>
<accession>A0AAU9LQG6</accession>
<evidence type="ECO:0000313" key="3">
    <source>
        <dbReference type="EMBL" id="CAH1416150.1"/>
    </source>
</evidence>
<dbReference type="InterPro" id="IPR036047">
    <property type="entry name" value="F-box-like_dom_sf"/>
</dbReference>
<dbReference type="Pfam" id="PF03478">
    <property type="entry name" value="Beta-prop_KIB1-4"/>
    <property type="match status" value="1"/>
</dbReference>
<evidence type="ECO:0000259" key="1">
    <source>
        <dbReference type="Pfam" id="PF00646"/>
    </source>
</evidence>
<comment type="caution">
    <text evidence="3">The sequence shown here is derived from an EMBL/GenBank/DDBJ whole genome shotgun (WGS) entry which is preliminary data.</text>
</comment>
<name>A0AAU9LQG6_9ASTR</name>
<dbReference type="Gene3D" id="1.20.1280.50">
    <property type="match status" value="1"/>
</dbReference>
<dbReference type="PANTHER" id="PTHR45463">
    <property type="entry name" value="OS09G0392200 PROTEIN"/>
    <property type="match status" value="1"/>
</dbReference>
<feature type="domain" description="KIB1-4 beta-propeller" evidence="2">
    <location>
        <begin position="90"/>
        <end position="287"/>
    </location>
</feature>